<comment type="caution">
    <text evidence="4">The sequence shown here is derived from an EMBL/GenBank/DDBJ whole genome shotgun (WGS) entry which is preliminary data.</text>
</comment>
<dbReference type="InterPro" id="IPR036427">
    <property type="entry name" value="Bromodomain-like_sf"/>
</dbReference>
<dbReference type="InterPro" id="IPR001487">
    <property type="entry name" value="Bromodomain"/>
</dbReference>
<name>A0AAU9K2G3_9CILI</name>
<proteinExistence type="predicted"/>
<dbReference type="PROSITE" id="PS00633">
    <property type="entry name" value="BROMODOMAIN_1"/>
    <property type="match status" value="1"/>
</dbReference>
<keyword evidence="1 2" id="KW-0103">Bromodomain</keyword>
<dbReference type="PROSITE" id="PS50014">
    <property type="entry name" value="BROMODOMAIN_2"/>
    <property type="match status" value="1"/>
</dbReference>
<dbReference type="SUPFAM" id="SSF47370">
    <property type="entry name" value="Bromodomain"/>
    <property type="match status" value="1"/>
</dbReference>
<protein>
    <recommendedName>
        <fullName evidence="3">Bromo domain-containing protein</fullName>
    </recommendedName>
</protein>
<accession>A0AAU9K2G3</accession>
<sequence length="215" mass="25609">MSSLQRSIHKTHKKERPEFLKTYKAYSASFKELEEKHKEKKRKSEKKVKCQLMIVDENGNKRPTTISELASFEEDYPDISRYWRDPEASSELDTYDQDVLDGLKPWEKPGRKLLNALWRHKHAWIFYEPVDCVKLRIPDYYDVIKHPMDFGTIKKKLNNNVYESGEELIADLDLVFENCRIYNQPDSDVFLMCTQVENVYKHQLKILGLDKLYLK</sequence>
<dbReference type="Gene3D" id="1.20.920.10">
    <property type="entry name" value="Bromodomain-like"/>
    <property type="match status" value="1"/>
</dbReference>
<gene>
    <name evidence="4" type="ORF">BSTOLATCC_MIC53638</name>
</gene>
<feature type="domain" description="Bromo" evidence="3">
    <location>
        <begin position="118"/>
        <end position="190"/>
    </location>
</feature>
<reference evidence="4" key="1">
    <citation type="submission" date="2021-09" db="EMBL/GenBank/DDBJ databases">
        <authorList>
            <consortium name="AG Swart"/>
            <person name="Singh M."/>
            <person name="Singh A."/>
            <person name="Seah K."/>
            <person name="Emmerich C."/>
        </authorList>
    </citation>
    <scope>NUCLEOTIDE SEQUENCE</scope>
    <source>
        <strain evidence="4">ATCC30299</strain>
    </source>
</reference>
<evidence type="ECO:0000313" key="4">
    <source>
        <dbReference type="EMBL" id="CAG9331571.1"/>
    </source>
</evidence>
<evidence type="ECO:0000313" key="5">
    <source>
        <dbReference type="Proteomes" id="UP001162131"/>
    </source>
</evidence>
<dbReference type="PRINTS" id="PR00503">
    <property type="entry name" value="BROMODOMAIN"/>
</dbReference>
<dbReference type="Proteomes" id="UP001162131">
    <property type="component" value="Unassembled WGS sequence"/>
</dbReference>
<dbReference type="SMART" id="SM00297">
    <property type="entry name" value="BROMO"/>
    <property type="match status" value="1"/>
</dbReference>
<dbReference type="PANTHER" id="PTHR45926">
    <property type="entry name" value="OSJNBA0053K19.4 PROTEIN"/>
    <property type="match status" value="1"/>
</dbReference>
<organism evidence="4 5">
    <name type="scientific">Blepharisma stoltei</name>
    <dbReference type="NCBI Taxonomy" id="1481888"/>
    <lineage>
        <taxon>Eukaryota</taxon>
        <taxon>Sar</taxon>
        <taxon>Alveolata</taxon>
        <taxon>Ciliophora</taxon>
        <taxon>Postciliodesmatophora</taxon>
        <taxon>Heterotrichea</taxon>
        <taxon>Heterotrichida</taxon>
        <taxon>Blepharismidae</taxon>
        <taxon>Blepharisma</taxon>
    </lineage>
</organism>
<keyword evidence="5" id="KW-1185">Reference proteome</keyword>
<dbReference type="Pfam" id="PF00439">
    <property type="entry name" value="Bromodomain"/>
    <property type="match status" value="1"/>
</dbReference>
<dbReference type="AlphaFoldDB" id="A0AAU9K2G3"/>
<evidence type="ECO:0000256" key="1">
    <source>
        <dbReference type="ARBA" id="ARBA00023117"/>
    </source>
</evidence>
<dbReference type="EMBL" id="CAJZBQ010000053">
    <property type="protein sequence ID" value="CAG9331571.1"/>
    <property type="molecule type" value="Genomic_DNA"/>
</dbReference>
<evidence type="ECO:0000259" key="3">
    <source>
        <dbReference type="PROSITE" id="PS50014"/>
    </source>
</evidence>
<evidence type="ECO:0000256" key="2">
    <source>
        <dbReference type="PROSITE-ProRule" id="PRU00035"/>
    </source>
</evidence>
<dbReference type="InterPro" id="IPR018359">
    <property type="entry name" value="Bromodomain_CS"/>
</dbReference>